<dbReference type="RefSeq" id="WP_230270367.1">
    <property type="nucleotide sequence ID" value="NZ_JAJKFW010000003.1"/>
</dbReference>
<evidence type="ECO:0000259" key="1">
    <source>
        <dbReference type="Pfam" id="PF06983"/>
    </source>
</evidence>
<dbReference type="InterPro" id="IPR028973">
    <property type="entry name" value="PhnB-like"/>
</dbReference>
<gene>
    <name evidence="2" type="ORF">LOC71_00520</name>
</gene>
<dbReference type="InterPro" id="IPR029068">
    <property type="entry name" value="Glyas_Bleomycin-R_OHBP_Dase"/>
</dbReference>
<evidence type="ECO:0000313" key="2">
    <source>
        <dbReference type="EMBL" id="MCC9640740.1"/>
    </source>
</evidence>
<name>A0ABS8NAZ3_9BACT</name>
<dbReference type="Pfam" id="PF06983">
    <property type="entry name" value="3-dmu-9_3-mt"/>
    <property type="match status" value="1"/>
</dbReference>
<feature type="domain" description="PhnB-like" evidence="1">
    <location>
        <begin position="3"/>
        <end position="134"/>
    </location>
</feature>
<proteinExistence type="predicted"/>
<keyword evidence="3" id="KW-1185">Reference proteome</keyword>
<dbReference type="PANTHER" id="PTHR33990">
    <property type="entry name" value="PROTEIN YJDN-RELATED"/>
    <property type="match status" value="1"/>
</dbReference>
<dbReference type="EMBL" id="JAJKFW010000003">
    <property type="protein sequence ID" value="MCC9640740.1"/>
    <property type="molecule type" value="Genomic_DNA"/>
</dbReference>
<dbReference type="Gene3D" id="3.10.180.10">
    <property type="entry name" value="2,3-Dihydroxybiphenyl 1,2-Dioxygenase, domain 1"/>
    <property type="match status" value="1"/>
</dbReference>
<reference evidence="2" key="1">
    <citation type="submission" date="2021-11" db="EMBL/GenBank/DDBJ databases">
        <title>Genome sequence.</title>
        <authorList>
            <person name="Sun Q."/>
        </authorList>
    </citation>
    <scope>NUCLEOTIDE SEQUENCE</scope>
    <source>
        <strain evidence="2">JC740</strain>
    </source>
</reference>
<evidence type="ECO:0000313" key="3">
    <source>
        <dbReference type="Proteomes" id="UP001430306"/>
    </source>
</evidence>
<dbReference type="SUPFAM" id="SSF54593">
    <property type="entry name" value="Glyoxalase/Bleomycin resistance protein/Dihydroxybiphenyl dioxygenase"/>
    <property type="match status" value="1"/>
</dbReference>
<dbReference type="PANTHER" id="PTHR33990:SF1">
    <property type="entry name" value="PROTEIN YJDN"/>
    <property type="match status" value="1"/>
</dbReference>
<dbReference type="CDD" id="cd06588">
    <property type="entry name" value="PhnB_like"/>
    <property type="match status" value="1"/>
</dbReference>
<accession>A0ABS8NAZ3</accession>
<sequence>MSVVTTLNFGGRTEEAVEHYRAVLDAEVVMLMRFRECPNPSRIPAGCEEKIFHATFRIDGTDLMASDVGCDDPDQVSHFDGFAFAIRATSVQDAEQKFAGLASGGEVLMPLEETFFTRRYGMVQDRFGVKWKVTVE</sequence>
<organism evidence="2 3">
    <name type="scientific">Rhodopirellula halodulae</name>
    <dbReference type="NCBI Taxonomy" id="2894198"/>
    <lineage>
        <taxon>Bacteria</taxon>
        <taxon>Pseudomonadati</taxon>
        <taxon>Planctomycetota</taxon>
        <taxon>Planctomycetia</taxon>
        <taxon>Pirellulales</taxon>
        <taxon>Pirellulaceae</taxon>
        <taxon>Rhodopirellula</taxon>
    </lineage>
</organism>
<dbReference type="Proteomes" id="UP001430306">
    <property type="component" value="Unassembled WGS sequence"/>
</dbReference>
<comment type="caution">
    <text evidence="2">The sequence shown here is derived from an EMBL/GenBank/DDBJ whole genome shotgun (WGS) entry which is preliminary data.</text>
</comment>
<protein>
    <submittedName>
        <fullName evidence="2">VOC family protein</fullName>
    </submittedName>
</protein>